<dbReference type="AlphaFoldDB" id="A0A382H0M2"/>
<dbReference type="InterPro" id="IPR038404">
    <property type="entry name" value="TRAP_DctP_sf"/>
</dbReference>
<dbReference type="PANTHER" id="PTHR33376">
    <property type="match status" value="1"/>
</dbReference>
<evidence type="ECO:0000313" key="2">
    <source>
        <dbReference type="EMBL" id="SVB80876.1"/>
    </source>
</evidence>
<accession>A0A382H0M2</accession>
<dbReference type="Pfam" id="PF03480">
    <property type="entry name" value="DctP"/>
    <property type="match status" value="1"/>
</dbReference>
<feature type="non-terminal residue" evidence="2">
    <location>
        <position position="1"/>
    </location>
</feature>
<gene>
    <name evidence="2" type="ORF">METZ01_LOCUS233730</name>
</gene>
<dbReference type="GO" id="GO:0055085">
    <property type="term" value="P:transmembrane transport"/>
    <property type="evidence" value="ECO:0007669"/>
    <property type="project" value="InterPro"/>
</dbReference>
<dbReference type="Gene3D" id="3.40.190.10">
    <property type="entry name" value="Periplasmic binding protein-like II"/>
    <property type="match status" value="1"/>
</dbReference>
<protein>
    <recommendedName>
        <fullName evidence="3">C4-dicarboxylate ABC transporter</fullName>
    </recommendedName>
</protein>
<reference evidence="2" key="1">
    <citation type="submission" date="2018-05" db="EMBL/GenBank/DDBJ databases">
        <authorList>
            <person name="Lanie J.A."/>
            <person name="Ng W.-L."/>
            <person name="Kazmierczak K.M."/>
            <person name="Andrzejewski T.M."/>
            <person name="Davidsen T.M."/>
            <person name="Wayne K.J."/>
            <person name="Tettelin H."/>
            <person name="Glass J.I."/>
            <person name="Rusch D."/>
            <person name="Podicherti R."/>
            <person name="Tsui H.-C.T."/>
            <person name="Winkler M.E."/>
        </authorList>
    </citation>
    <scope>NUCLEOTIDE SEQUENCE</scope>
</reference>
<dbReference type="EMBL" id="UINC01058522">
    <property type="protein sequence ID" value="SVB80876.1"/>
    <property type="molecule type" value="Genomic_DNA"/>
</dbReference>
<dbReference type="PANTHER" id="PTHR33376:SF5">
    <property type="entry name" value="EXTRACYTOPLASMIC SOLUTE RECEPTOR PROTEIN"/>
    <property type="match status" value="1"/>
</dbReference>
<organism evidence="2">
    <name type="scientific">marine metagenome</name>
    <dbReference type="NCBI Taxonomy" id="408172"/>
    <lineage>
        <taxon>unclassified sequences</taxon>
        <taxon>metagenomes</taxon>
        <taxon>ecological metagenomes</taxon>
    </lineage>
</organism>
<name>A0A382H0M2_9ZZZZ</name>
<evidence type="ECO:0008006" key="3">
    <source>
        <dbReference type="Google" id="ProtNLM"/>
    </source>
</evidence>
<feature type="non-terminal residue" evidence="2">
    <location>
        <position position="227"/>
    </location>
</feature>
<dbReference type="InterPro" id="IPR018389">
    <property type="entry name" value="DctP_fam"/>
</dbReference>
<evidence type="ECO:0000256" key="1">
    <source>
        <dbReference type="ARBA" id="ARBA00022729"/>
    </source>
</evidence>
<sequence>MKIKSLVGLFTAAALSMSVATTAVADDKVLLKLPVWFGTHLTGLGSSPLFFADTVNTASGGSVKVKVYEPGKLVANGEMLESVSNGSVNAGWGTPGYNTGLLGKKAAIFSAVPFGPEAGEFMAWVYYGGGRELWQKLYDDAGYNVHAVPCSIIAPETSGWFSNPINSVADLDGLRMRFFGLGANVMEKLGVTTSLLGAGDIMPALEKGAIDATEFSMPAIDKLLGFP</sequence>
<dbReference type="Gene3D" id="3.40.190.170">
    <property type="entry name" value="Bacterial extracellular solute-binding protein, family 7"/>
    <property type="match status" value="1"/>
</dbReference>
<proteinExistence type="predicted"/>
<keyword evidence="1" id="KW-0732">Signal</keyword>